<feature type="domain" description="Tryptophan synthase beta chain-like PALP" evidence="13">
    <location>
        <begin position="75"/>
        <end position="409"/>
    </location>
</feature>
<evidence type="ECO:0000259" key="13">
    <source>
        <dbReference type="Pfam" id="PF00291"/>
    </source>
</evidence>
<keyword evidence="15" id="KW-1185">Reference proteome</keyword>
<keyword evidence="9 12" id="KW-0057">Aromatic amino acid biosynthesis</keyword>
<comment type="catalytic activity">
    <reaction evidence="11 12">
        <text>(1S,2R)-1-C-(indol-3-yl)glycerol 3-phosphate + L-serine = D-glyceraldehyde 3-phosphate + L-tryptophan + H2O</text>
        <dbReference type="Rhea" id="RHEA:10532"/>
        <dbReference type="ChEBI" id="CHEBI:15377"/>
        <dbReference type="ChEBI" id="CHEBI:33384"/>
        <dbReference type="ChEBI" id="CHEBI:57912"/>
        <dbReference type="ChEBI" id="CHEBI:58866"/>
        <dbReference type="ChEBI" id="CHEBI:59776"/>
        <dbReference type="EC" id="4.2.1.20"/>
    </reaction>
</comment>
<evidence type="ECO:0000256" key="12">
    <source>
        <dbReference type="HAMAP-Rule" id="MF_00133"/>
    </source>
</evidence>
<accession>A0A915XJX0</accession>
<comment type="cofactor">
    <cofactor evidence="1 12">
        <name>pyridoxal 5'-phosphate</name>
        <dbReference type="ChEBI" id="CHEBI:597326"/>
    </cofactor>
</comment>
<gene>
    <name evidence="14" type="primary">trpB_2</name>
    <name evidence="12" type="synonym">trpB</name>
    <name evidence="14" type="ORF">GF1_15680</name>
</gene>
<evidence type="ECO:0000313" key="15">
    <source>
        <dbReference type="Proteomes" id="UP001063350"/>
    </source>
</evidence>
<organism evidence="14 15">
    <name type="scientific">Desulfolithobacter dissulfuricans</name>
    <dbReference type="NCBI Taxonomy" id="2795293"/>
    <lineage>
        <taxon>Bacteria</taxon>
        <taxon>Pseudomonadati</taxon>
        <taxon>Thermodesulfobacteriota</taxon>
        <taxon>Desulfobulbia</taxon>
        <taxon>Desulfobulbales</taxon>
        <taxon>Desulfobulbaceae</taxon>
        <taxon>Desulfolithobacter</taxon>
    </lineage>
</organism>
<dbReference type="PIRSF" id="PIRSF001413">
    <property type="entry name" value="Trp_syn_beta"/>
    <property type="match status" value="1"/>
</dbReference>
<keyword evidence="7 12" id="KW-0822">Tryptophan biosynthesis</keyword>
<evidence type="ECO:0000256" key="4">
    <source>
        <dbReference type="ARBA" id="ARBA00009982"/>
    </source>
</evidence>
<sequence length="453" mass="49608">MKKIILREDEMPTRWYNVVPDIPGGLQPPLDPETKEPMGPEKLSAVFPMALLEQEMSSEPWIDIPEEVLEVYKIWRPSPLVRARKLEEALGTRAKIFFKNEGVSPVGSHKPNSAVAQAYYNKREGVKRLATETGAGQWGSALSLATSKFGLECKVYMVRVSFDQKPYRKSIMQTFGADIVASPSQDTNTGRAILEKDPDTPGSLGIAISEALEDAAIHDDTNYALGSVLNHVVLHQSIIGLEAKKQMEIAGEYPDVIVGCCGGGSNFAGLLAPFVPDYLEGKKIRFVGYEPASCPSMTAGKLAYDSGDVAMMTPLLYMYTLGHDFMPPGIHAGGLRYHGMAPIVSALIRDNIVEPKSVHQLECFEAGVLFAKTEGIIPAPETTHAIRGAIIEAMKDPDEPKTILFNFSGHGLIDMAAYDSYFAGELHDYSYPKEQIEKSLARLPNVSKTDEID</sequence>
<dbReference type="CDD" id="cd06446">
    <property type="entry name" value="Trp-synth_B"/>
    <property type="match status" value="1"/>
</dbReference>
<protein>
    <recommendedName>
        <fullName evidence="12">Tryptophan synthase beta chain</fullName>
        <ecNumber evidence="12">4.2.1.20</ecNumber>
    </recommendedName>
</protein>
<dbReference type="PIRSF" id="PIRSF500824">
    <property type="entry name" value="TrpB_prok"/>
    <property type="match status" value="1"/>
</dbReference>
<evidence type="ECO:0000256" key="2">
    <source>
        <dbReference type="ARBA" id="ARBA00002786"/>
    </source>
</evidence>
<evidence type="ECO:0000256" key="10">
    <source>
        <dbReference type="ARBA" id="ARBA00023239"/>
    </source>
</evidence>
<name>A0A915XJX0_9BACT</name>
<comment type="function">
    <text evidence="2 12">The beta subunit is responsible for the synthesis of L-tryptophan from indole and L-serine.</text>
</comment>
<dbReference type="NCBIfam" id="TIGR01415">
    <property type="entry name" value="trpB_rel"/>
    <property type="match status" value="1"/>
</dbReference>
<dbReference type="InterPro" id="IPR006316">
    <property type="entry name" value="Trp_synth_b-like"/>
</dbReference>
<evidence type="ECO:0000256" key="6">
    <source>
        <dbReference type="ARBA" id="ARBA00022605"/>
    </source>
</evidence>
<dbReference type="HAMAP" id="MF_00133">
    <property type="entry name" value="Trp_synth_beta"/>
    <property type="match status" value="1"/>
</dbReference>
<reference evidence="14" key="1">
    <citation type="submission" date="2020-12" db="EMBL/GenBank/DDBJ databases">
        <title>Desulfobium dissulfuricans gen. nov., sp. nov., a novel mesophilic, sulfate-reducing bacterium isolated from a deep-sea hydrothermal vent.</title>
        <authorList>
            <person name="Hashimoto Y."/>
            <person name="Tame A."/>
            <person name="Sawayama S."/>
            <person name="Miyazaki J."/>
            <person name="Takai K."/>
            <person name="Nakagawa S."/>
        </authorList>
    </citation>
    <scope>NUCLEOTIDE SEQUENCE</scope>
    <source>
        <strain evidence="14">GF1</strain>
    </source>
</reference>
<dbReference type="Proteomes" id="UP001063350">
    <property type="component" value="Chromosome"/>
</dbReference>
<dbReference type="SUPFAM" id="SSF53686">
    <property type="entry name" value="Tryptophan synthase beta subunit-like PLP-dependent enzymes"/>
    <property type="match status" value="1"/>
</dbReference>
<dbReference type="AlphaFoldDB" id="A0A915XJX0"/>
<dbReference type="InterPro" id="IPR001926">
    <property type="entry name" value="TrpB-like_PALP"/>
</dbReference>
<dbReference type="PROSITE" id="PS00168">
    <property type="entry name" value="TRP_SYNTHASE_BETA"/>
    <property type="match status" value="1"/>
</dbReference>
<dbReference type="InterPro" id="IPR006653">
    <property type="entry name" value="Trp_synth_b_CS"/>
</dbReference>
<proteinExistence type="inferred from homology"/>
<comment type="pathway">
    <text evidence="3 12">Amino-acid biosynthesis; L-tryptophan biosynthesis; L-tryptophan from chorismate: step 5/5.</text>
</comment>
<dbReference type="KEGG" id="ddu:GF1_15680"/>
<dbReference type="InterPro" id="IPR006654">
    <property type="entry name" value="Trp_synth_beta"/>
</dbReference>
<dbReference type="Gene3D" id="3.40.50.1100">
    <property type="match status" value="2"/>
</dbReference>
<evidence type="ECO:0000313" key="14">
    <source>
        <dbReference type="EMBL" id="BCO09192.1"/>
    </source>
</evidence>
<evidence type="ECO:0000256" key="9">
    <source>
        <dbReference type="ARBA" id="ARBA00023141"/>
    </source>
</evidence>
<evidence type="ECO:0000256" key="7">
    <source>
        <dbReference type="ARBA" id="ARBA00022822"/>
    </source>
</evidence>
<feature type="modified residue" description="N6-(pyridoxal phosphate)lysine" evidence="12">
    <location>
        <position position="110"/>
    </location>
</feature>
<dbReference type="InterPro" id="IPR036052">
    <property type="entry name" value="TrpB-like_PALP_sf"/>
</dbReference>
<comment type="similarity">
    <text evidence="4 12">Belongs to the TrpB family.</text>
</comment>
<dbReference type="GO" id="GO:0052684">
    <property type="term" value="F:L-serine hydro-lyase (adding indole, L-tryptophan-forming) activity"/>
    <property type="evidence" value="ECO:0007669"/>
    <property type="project" value="TreeGrafter"/>
</dbReference>
<dbReference type="PANTHER" id="PTHR48077:SF6">
    <property type="entry name" value="TRYPTOPHAN SYNTHASE"/>
    <property type="match status" value="1"/>
</dbReference>
<evidence type="ECO:0000256" key="1">
    <source>
        <dbReference type="ARBA" id="ARBA00001933"/>
    </source>
</evidence>
<keyword evidence="10 12" id="KW-0456">Lyase</keyword>
<dbReference type="GO" id="GO:0030170">
    <property type="term" value="F:pyridoxal phosphate binding"/>
    <property type="evidence" value="ECO:0007669"/>
    <property type="project" value="InterPro"/>
</dbReference>
<evidence type="ECO:0000256" key="3">
    <source>
        <dbReference type="ARBA" id="ARBA00004733"/>
    </source>
</evidence>
<evidence type="ECO:0000256" key="5">
    <source>
        <dbReference type="ARBA" id="ARBA00011270"/>
    </source>
</evidence>
<evidence type="ECO:0000256" key="11">
    <source>
        <dbReference type="ARBA" id="ARBA00049047"/>
    </source>
</evidence>
<dbReference type="PANTHER" id="PTHR48077">
    <property type="entry name" value="TRYPTOPHAN SYNTHASE-RELATED"/>
    <property type="match status" value="1"/>
</dbReference>
<keyword evidence="6 12" id="KW-0028">Amino-acid biosynthesis</keyword>
<dbReference type="EC" id="4.2.1.20" evidence="12"/>
<dbReference type="InterPro" id="IPR023026">
    <property type="entry name" value="Trp_synth_beta/beta-like"/>
</dbReference>
<dbReference type="RefSeq" id="WP_267929052.1">
    <property type="nucleotide sequence ID" value="NZ_AP024233.1"/>
</dbReference>
<dbReference type="EMBL" id="AP024233">
    <property type="protein sequence ID" value="BCO09192.1"/>
    <property type="molecule type" value="Genomic_DNA"/>
</dbReference>
<dbReference type="NCBIfam" id="NF009057">
    <property type="entry name" value="PRK12391.1"/>
    <property type="match status" value="1"/>
</dbReference>
<evidence type="ECO:0000256" key="8">
    <source>
        <dbReference type="ARBA" id="ARBA00022898"/>
    </source>
</evidence>
<dbReference type="GO" id="GO:0004834">
    <property type="term" value="F:tryptophan synthase activity"/>
    <property type="evidence" value="ECO:0007669"/>
    <property type="project" value="UniProtKB-UniRule"/>
</dbReference>
<comment type="subunit">
    <text evidence="5 12">Tetramer of two alpha and two beta chains.</text>
</comment>
<keyword evidence="8 12" id="KW-0663">Pyridoxal phosphate</keyword>
<dbReference type="Pfam" id="PF00291">
    <property type="entry name" value="PALP"/>
    <property type="match status" value="1"/>
</dbReference>
<dbReference type="GO" id="GO:0005737">
    <property type="term" value="C:cytoplasm"/>
    <property type="evidence" value="ECO:0007669"/>
    <property type="project" value="TreeGrafter"/>
</dbReference>